<feature type="binding site" evidence="3">
    <location>
        <begin position="25"/>
        <end position="32"/>
    </location>
    <ligand>
        <name>GTP</name>
        <dbReference type="ChEBI" id="CHEBI:37565"/>
    </ligand>
</feature>
<name>A0A9P4PKP9_9PLEO</name>
<dbReference type="Proteomes" id="UP000799764">
    <property type="component" value="Unassembled WGS sequence"/>
</dbReference>
<dbReference type="Gene3D" id="3.40.50.300">
    <property type="entry name" value="P-loop containing nucleotide triphosphate hydrolases"/>
    <property type="match status" value="1"/>
</dbReference>
<feature type="binding site" evidence="4">
    <location>
        <position position="49"/>
    </location>
    <ligand>
        <name>Mg(2+)</name>
        <dbReference type="ChEBI" id="CHEBI:18420"/>
    </ligand>
</feature>
<dbReference type="SUPFAM" id="SSF52540">
    <property type="entry name" value="P-loop containing nucleoside triphosphate hydrolases"/>
    <property type="match status" value="1"/>
</dbReference>
<dbReference type="EMBL" id="MU001500">
    <property type="protein sequence ID" value="KAF2444626.1"/>
    <property type="molecule type" value="Genomic_DNA"/>
</dbReference>
<evidence type="ECO:0000313" key="6">
    <source>
        <dbReference type="Proteomes" id="UP000799764"/>
    </source>
</evidence>
<dbReference type="InterPro" id="IPR027417">
    <property type="entry name" value="P-loop_NTPase"/>
</dbReference>
<dbReference type="GO" id="GO:0005525">
    <property type="term" value="F:GTP binding"/>
    <property type="evidence" value="ECO:0007669"/>
    <property type="project" value="UniProtKB-KW"/>
</dbReference>
<proteinExistence type="predicted"/>
<feature type="binding site" evidence="4">
    <location>
        <position position="32"/>
    </location>
    <ligand>
        <name>Mg(2+)</name>
        <dbReference type="ChEBI" id="CHEBI:18420"/>
    </ligand>
</feature>
<dbReference type="InterPro" id="IPR024156">
    <property type="entry name" value="Small_GTPase_ARF"/>
</dbReference>
<sequence>MQSILNRVFHRDSLPDSLPNISILGLDYAGKTTILHKLASTPITTTIPTIGMTIKTANIKTRTPTRNGKKPAFTVWTADVGGCSKAQSRVHRWMLRDIISGVVWVIDASDGDRLAESREELRRLLPKFCDAEEADCAMSIPVMILLTKNDLPNSKPLSTILAQFDPLLTARPHAYFEATPTAPLASSGLTEAFAWLSDALPSTSDAAPPTPSEAEKTTANNLAALRSPSALSTTLESWLARAEKDIPPETLLERFYALDLDSWDHYTHLRLAYILLLTHGRREGKDKIFTTFKTYIDNSGKINGKSFHTTLTYFWVQMVHLGIACMDAHTARDAHSLKTKTNTDANTDASERRDPRLDDFAAFLALNQYLVDGQLWADYYTKEVLMSAEARAGVVFPDIKGLPDVVASAPSIHVKEMVPAESVSVSSTTALV</sequence>
<comment type="caution">
    <text evidence="5">The sequence shown here is derived from an EMBL/GenBank/DDBJ whole genome shotgun (WGS) entry which is preliminary data.</text>
</comment>
<dbReference type="GO" id="GO:0046872">
    <property type="term" value="F:metal ion binding"/>
    <property type="evidence" value="ECO:0007669"/>
    <property type="project" value="UniProtKB-KW"/>
</dbReference>
<evidence type="ECO:0000256" key="2">
    <source>
        <dbReference type="ARBA" id="ARBA00023134"/>
    </source>
</evidence>
<dbReference type="Pfam" id="PF00025">
    <property type="entry name" value="Arf"/>
    <property type="match status" value="1"/>
</dbReference>
<reference evidence="5" key="1">
    <citation type="journal article" date="2020" name="Stud. Mycol.">
        <title>101 Dothideomycetes genomes: a test case for predicting lifestyles and emergence of pathogens.</title>
        <authorList>
            <person name="Haridas S."/>
            <person name="Albert R."/>
            <person name="Binder M."/>
            <person name="Bloem J."/>
            <person name="Labutti K."/>
            <person name="Salamov A."/>
            <person name="Andreopoulos B."/>
            <person name="Baker S."/>
            <person name="Barry K."/>
            <person name="Bills G."/>
            <person name="Bluhm B."/>
            <person name="Cannon C."/>
            <person name="Castanera R."/>
            <person name="Culley D."/>
            <person name="Daum C."/>
            <person name="Ezra D."/>
            <person name="Gonzalez J."/>
            <person name="Henrissat B."/>
            <person name="Kuo A."/>
            <person name="Liang C."/>
            <person name="Lipzen A."/>
            <person name="Lutzoni F."/>
            <person name="Magnuson J."/>
            <person name="Mondo S."/>
            <person name="Nolan M."/>
            <person name="Ohm R."/>
            <person name="Pangilinan J."/>
            <person name="Park H.-J."/>
            <person name="Ramirez L."/>
            <person name="Alfaro M."/>
            <person name="Sun H."/>
            <person name="Tritt A."/>
            <person name="Yoshinaga Y."/>
            <person name="Zwiers L.-H."/>
            <person name="Turgeon B."/>
            <person name="Goodwin S."/>
            <person name="Spatafora J."/>
            <person name="Crous P."/>
            <person name="Grigoriev I."/>
        </authorList>
    </citation>
    <scope>NUCLEOTIDE SEQUENCE</scope>
    <source>
        <strain evidence="5">CBS 690.94</strain>
    </source>
</reference>
<evidence type="ECO:0000313" key="5">
    <source>
        <dbReference type="EMBL" id="KAF2444626.1"/>
    </source>
</evidence>
<evidence type="ECO:0000256" key="1">
    <source>
        <dbReference type="ARBA" id="ARBA00022741"/>
    </source>
</evidence>
<dbReference type="PANTHER" id="PTHR11711">
    <property type="entry name" value="ADP RIBOSYLATION FACTOR-RELATED"/>
    <property type="match status" value="1"/>
</dbReference>
<keyword evidence="4" id="KW-0460">Magnesium</keyword>
<dbReference type="GO" id="GO:0003924">
    <property type="term" value="F:GTPase activity"/>
    <property type="evidence" value="ECO:0007669"/>
    <property type="project" value="InterPro"/>
</dbReference>
<dbReference type="PROSITE" id="PS51417">
    <property type="entry name" value="ARF"/>
    <property type="match status" value="1"/>
</dbReference>
<dbReference type="OrthoDB" id="427186at2759"/>
<dbReference type="SMART" id="SM00177">
    <property type="entry name" value="ARF"/>
    <property type="match status" value="1"/>
</dbReference>
<dbReference type="AlphaFoldDB" id="A0A9P4PKP9"/>
<feature type="binding site" evidence="3">
    <location>
        <position position="82"/>
    </location>
    <ligand>
        <name>GTP</name>
        <dbReference type="ChEBI" id="CHEBI:37565"/>
    </ligand>
</feature>
<organism evidence="5 6">
    <name type="scientific">Karstenula rhodostoma CBS 690.94</name>
    <dbReference type="NCBI Taxonomy" id="1392251"/>
    <lineage>
        <taxon>Eukaryota</taxon>
        <taxon>Fungi</taxon>
        <taxon>Dikarya</taxon>
        <taxon>Ascomycota</taxon>
        <taxon>Pezizomycotina</taxon>
        <taxon>Dothideomycetes</taxon>
        <taxon>Pleosporomycetidae</taxon>
        <taxon>Pleosporales</taxon>
        <taxon>Massarineae</taxon>
        <taxon>Didymosphaeriaceae</taxon>
        <taxon>Karstenula</taxon>
    </lineage>
</organism>
<keyword evidence="6" id="KW-1185">Reference proteome</keyword>
<keyword evidence="5" id="KW-0378">Hydrolase</keyword>
<keyword evidence="1 3" id="KW-0547">Nucleotide-binding</keyword>
<evidence type="ECO:0000256" key="3">
    <source>
        <dbReference type="PIRSR" id="PIRSR606689-1"/>
    </source>
</evidence>
<evidence type="ECO:0000256" key="4">
    <source>
        <dbReference type="PIRSR" id="PIRSR606689-2"/>
    </source>
</evidence>
<dbReference type="InterPro" id="IPR006689">
    <property type="entry name" value="Small_GTPase_ARF/SAR"/>
</dbReference>
<gene>
    <name evidence="5" type="ORF">P171DRAFT_431430</name>
</gene>
<accession>A0A9P4PKP9</accession>
<keyword evidence="4" id="KW-0479">Metal-binding</keyword>
<keyword evidence="2 3" id="KW-0342">GTP-binding</keyword>
<protein>
    <submittedName>
        <fullName evidence="5">P-loop containing nucleoside triphosphate hydrolase protein</fullName>
    </submittedName>
</protein>
<dbReference type="SMART" id="SM00178">
    <property type="entry name" value="SAR"/>
    <property type="match status" value="1"/>
</dbReference>